<dbReference type="SUPFAM" id="SSF56112">
    <property type="entry name" value="Protein kinase-like (PK-like)"/>
    <property type="match status" value="1"/>
</dbReference>
<evidence type="ECO:0000313" key="2">
    <source>
        <dbReference type="EMBL" id="KAJ7212490.1"/>
    </source>
</evidence>
<organism evidence="2 3">
    <name type="scientific">Mycena pura</name>
    <dbReference type="NCBI Taxonomy" id="153505"/>
    <lineage>
        <taxon>Eukaryota</taxon>
        <taxon>Fungi</taxon>
        <taxon>Dikarya</taxon>
        <taxon>Basidiomycota</taxon>
        <taxon>Agaricomycotina</taxon>
        <taxon>Agaricomycetes</taxon>
        <taxon>Agaricomycetidae</taxon>
        <taxon>Agaricales</taxon>
        <taxon>Marasmiineae</taxon>
        <taxon>Mycenaceae</taxon>
        <taxon>Mycena</taxon>
    </lineage>
</organism>
<dbReference type="GO" id="GO:0044773">
    <property type="term" value="P:mitotic DNA damage checkpoint signaling"/>
    <property type="evidence" value="ECO:0007669"/>
    <property type="project" value="TreeGrafter"/>
</dbReference>
<dbReference type="PROSITE" id="PS00109">
    <property type="entry name" value="PROTEIN_KINASE_TYR"/>
    <property type="match status" value="1"/>
</dbReference>
<dbReference type="EMBL" id="JARJCW010000023">
    <property type="protein sequence ID" value="KAJ7212490.1"/>
    <property type="molecule type" value="Genomic_DNA"/>
</dbReference>
<feature type="non-terminal residue" evidence="2">
    <location>
        <position position="1"/>
    </location>
</feature>
<dbReference type="Pfam" id="PF00069">
    <property type="entry name" value="Pkinase"/>
    <property type="match status" value="1"/>
</dbReference>
<accession>A0AAD6YGJ4</accession>
<dbReference type="PANTHER" id="PTHR44167:SF24">
    <property type="entry name" value="SERINE_THREONINE-PROTEIN KINASE CHK2"/>
    <property type="match status" value="1"/>
</dbReference>
<dbReference type="InterPro" id="IPR011009">
    <property type="entry name" value="Kinase-like_dom_sf"/>
</dbReference>
<dbReference type="PROSITE" id="PS50011">
    <property type="entry name" value="PROTEIN_KINASE_DOM"/>
    <property type="match status" value="1"/>
</dbReference>
<dbReference type="AlphaFoldDB" id="A0AAD6YGJ4"/>
<evidence type="ECO:0000313" key="3">
    <source>
        <dbReference type="Proteomes" id="UP001219525"/>
    </source>
</evidence>
<dbReference type="InterPro" id="IPR008266">
    <property type="entry name" value="Tyr_kinase_AS"/>
</dbReference>
<dbReference type="Gene3D" id="1.10.510.10">
    <property type="entry name" value="Transferase(Phosphotransferase) domain 1"/>
    <property type="match status" value="1"/>
</dbReference>
<comment type="caution">
    <text evidence="2">The sequence shown here is derived from an EMBL/GenBank/DDBJ whole genome shotgun (WGS) entry which is preliminary data.</text>
</comment>
<proteinExistence type="predicted"/>
<keyword evidence="3" id="KW-1185">Reference proteome</keyword>
<evidence type="ECO:0000259" key="1">
    <source>
        <dbReference type="PROSITE" id="PS50011"/>
    </source>
</evidence>
<dbReference type="GO" id="GO:0005524">
    <property type="term" value="F:ATP binding"/>
    <property type="evidence" value="ECO:0007669"/>
    <property type="project" value="InterPro"/>
</dbReference>
<dbReference type="SMART" id="SM00220">
    <property type="entry name" value="S_TKc"/>
    <property type="match status" value="1"/>
</dbReference>
<reference evidence="2" key="1">
    <citation type="submission" date="2023-03" db="EMBL/GenBank/DDBJ databases">
        <title>Massive genome expansion in bonnet fungi (Mycena s.s.) driven by repeated elements and novel gene families across ecological guilds.</title>
        <authorList>
            <consortium name="Lawrence Berkeley National Laboratory"/>
            <person name="Harder C.B."/>
            <person name="Miyauchi S."/>
            <person name="Viragh M."/>
            <person name="Kuo A."/>
            <person name="Thoen E."/>
            <person name="Andreopoulos B."/>
            <person name="Lu D."/>
            <person name="Skrede I."/>
            <person name="Drula E."/>
            <person name="Henrissat B."/>
            <person name="Morin E."/>
            <person name="Kohler A."/>
            <person name="Barry K."/>
            <person name="LaButti K."/>
            <person name="Morin E."/>
            <person name="Salamov A."/>
            <person name="Lipzen A."/>
            <person name="Mereny Z."/>
            <person name="Hegedus B."/>
            <person name="Baldrian P."/>
            <person name="Stursova M."/>
            <person name="Weitz H."/>
            <person name="Taylor A."/>
            <person name="Grigoriev I.V."/>
            <person name="Nagy L.G."/>
            <person name="Martin F."/>
            <person name="Kauserud H."/>
        </authorList>
    </citation>
    <scope>NUCLEOTIDE SEQUENCE</scope>
    <source>
        <strain evidence="2">9144</strain>
    </source>
</reference>
<dbReference type="GO" id="GO:0004674">
    <property type="term" value="F:protein serine/threonine kinase activity"/>
    <property type="evidence" value="ECO:0007669"/>
    <property type="project" value="TreeGrafter"/>
</dbReference>
<dbReference type="PANTHER" id="PTHR44167">
    <property type="entry name" value="OVARIAN-SPECIFIC SERINE/THREONINE-PROTEIN KINASE LOK-RELATED"/>
    <property type="match status" value="1"/>
</dbReference>
<feature type="domain" description="Protein kinase" evidence="1">
    <location>
        <begin position="346"/>
        <end position="500"/>
    </location>
</feature>
<protein>
    <recommendedName>
        <fullName evidence="1">Protein kinase domain-containing protein</fullName>
    </recommendedName>
</protein>
<gene>
    <name evidence="2" type="ORF">GGX14DRAFT_446563</name>
</gene>
<dbReference type="InterPro" id="IPR000719">
    <property type="entry name" value="Prot_kinase_dom"/>
</dbReference>
<dbReference type="GO" id="GO:0005634">
    <property type="term" value="C:nucleus"/>
    <property type="evidence" value="ECO:0007669"/>
    <property type="project" value="TreeGrafter"/>
</dbReference>
<dbReference type="Proteomes" id="UP001219525">
    <property type="component" value="Unassembled WGS sequence"/>
</dbReference>
<name>A0AAD6YGJ4_9AGAR</name>
<sequence length="500" mass="55856">NARTRLECEAQEAADYRAASNWINGPDPCNCEEALELLKMVPPINLGGESTQTKDMSKSERTILPPSEVILESYWLDVIMETIDFRDTAIPSRERRKLATYLHKDRRTPPETERVERWTDDFHKQYILEPACLIAGFVTSQPMATTYSACSGGVISDLHVQAQGESGKKFITVENKRGLVWAEHEKAFLELLKARSFPTIMPAVKPAPAVRICIQVNAQMATHDVLYAKLFSPVAVVYVRRDPRTRRLFFSRVYRDLDDDVRRTACLLILAFNAREIGHALSLPSISSVSSFPRAHLIFSWIQQQALKVFLTVSTLCGIPTVAVGLDGRWSLFYAVDGHTSLTLPRIFSRFIGAGASGNVWQSIDGSHVIKIFSDGEAARNEAEILQRCSQDPELAVPPFCGLYTDGQEHFAIVTPYAGNALGSIYEAEESERRQLVEALHALHRNGIHHHDIRSENVLVNEQGRVTLIDFDRASKIDGPCENCSDHAVITAMEGYDCQG</sequence>